<sequence length="553" mass="59285">MIHLNDLLEVWGAAMVRASWQAGLLALVVWGVCRILPSIPARFQAWLWRLAVLKFLVAVVWYLPVELPVLPSLPAAAEASVLVSRADSTLSEAPTEPSLGLATTPSHSVPCAAILLIAWVVGVGWGAAHIARACRSASRLRKSSRICDDSLLRDATGRVARTLGLRRQPALLEAAGQGSPLLLGILHPAVIVPATTLRRLDSSERELVIGHELAHFRHSDVFWGLFAAGVRTLFFFHPAAWLCERKLRLAQEVAADELAMSLRGDTPAAYAQQLLQIVLKIGSQETNPAKSIAVAGSHESLKERFAAMRHVVTSSGRLRIALALFSLAVGGIGMIPWALVAAESPPASAVEAAPVSNAREAASTDEQPAKTLTQGRGKFVSFKNGTLTLDGPSGRLVWKEIDASTKAYLGMGESSDKDRGYRPVETLDALSKVKAGTQIYVGTWFGYEKRHGVFIDDVPGKAIGTFVSFKNGSLSLLAQDRPAGSFTKKYGNSLFIRNLPAGISVEESVDGGDFERIGIVKEVLADVAEGTLVTVHFLGEGNVTLIQIGVPRQ</sequence>
<name>A0A518DZ14_9BACT</name>
<keyword evidence="1" id="KW-1133">Transmembrane helix</keyword>
<evidence type="ECO:0000256" key="1">
    <source>
        <dbReference type="SAM" id="Phobius"/>
    </source>
</evidence>
<protein>
    <submittedName>
        <fullName evidence="3">Regulatory protein BlaR1</fullName>
    </submittedName>
</protein>
<gene>
    <name evidence="3" type="primary">blaR1_1</name>
    <name evidence="3" type="ORF">Pla8534_48670</name>
</gene>
<dbReference type="Proteomes" id="UP000317648">
    <property type="component" value="Chromosome"/>
</dbReference>
<feature type="transmembrane region" description="Helical" evidence="1">
    <location>
        <begin position="20"/>
        <end position="39"/>
    </location>
</feature>
<accession>A0A518DZ14</accession>
<dbReference type="InterPro" id="IPR052173">
    <property type="entry name" value="Beta-lactam_resp_regulator"/>
</dbReference>
<dbReference type="InterPro" id="IPR008756">
    <property type="entry name" value="Peptidase_M56"/>
</dbReference>
<keyword evidence="1" id="KW-0812">Transmembrane</keyword>
<evidence type="ECO:0000313" key="4">
    <source>
        <dbReference type="Proteomes" id="UP000317648"/>
    </source>
</evidence>
<evidence type="ECO:0000259" key="2">
    <source>
        <dbReference type="Pfam" id="PF05569"/>
    </source>
</evidence>
<dbReference type="Pfam" id="PF05569">
    <property type="entry name" value="Peptidase_M56"/>
    <property type="match status" value="1"/>
</dbReference>
<dbReference type="CDD" id="cd07341">
    <property type="entry name" value="M56_BlaR1_MecR1_like"/>
    <property type="match status" value="1"/>
</dbReference>
<reference evidence="3 4" key="1">
    <citation type="submission" date="2019-02" db="EMBL/GenBank/DDBJ databases">
        <title>Deep-cultivation of Planctomycetes and their phenomic and genomic characterization uncovers novel biology.</title>
        <authorList>
            <person name="Wiegand S."/>
            <person name="Jogler M."/>
            <person name="Boedeker C."/>
            <person name="Pinto D."/>
            <person name="Vollmers J."/>
            <person name="Rivas-Marin E."/>
            <person name="Kohn T."/>
            <person name="Peeters S.H."/>
            <person name="Heuer A."/>
            <person name="Rast P."/>
            <person name="Oberbeckmann S."/>
            <person name="Bunk B."/>
            <person name="Jeske O."/>
            <person name="Meyerdierks A."/>
            <person name="Storesund J.E."/>
            <person name="Kallscheuer N."/>
            <person name="Luecker S."/>
            <person name="Lage O.M."/>
            <person name="Pohl T."/>
            <person name="Merkel B.J."/>
            <person name="Hornburger P."/>
            <person name="Mueller R.-W."/>
            <person name="Bruemmer F."/>
            <person name="Labrenz M."/>
            <person name="Spormann A.M."/>
            <person name="Op den Camp H."/>
            <person name="Overmann J."/>
            <person name="Amann R."/>
            <person name="Jetten M.S.M."/>
            <person name="Mascher T."/>
            <person name="Medema M.H."/>
            <person name="Devos D.P."/>
            <person name="Kaster A.-K."/>
            <person name="Ovreas L."/>
            <person name="Rohde M."/>
            <person name="Galperin M.Y."/>
            <person name="Jogler C."/>
        </authorList>
    </citation>
    <scope>NUCLEOTIDE SEQUENCE [LARGE SCALE GENOMIC DNA]</scope>
    <source>
        <strain evidence="3 4">Pla85_3_4</strain>
    </source>
</reference>
<dbReference type="PANTHER" id="PTHR34978">
    <property type="entry name" value="POSSIBLE SENSOR-TRANSDUCER PROTEIN BLAR"/>
    <property type="match status" value="1"/>
</dbReference>
<evidence type="ECO:0000313" key="3">
    <source>
        <dbReference type="EMBL" id="QDU97041.1"/>
    </source>
</evidence>
<dbReference type="RefSeq" id="WP_145055842.1">
    <property type="nucleotide sequence ID" value="NZ_CP036433.1"/>
</dbReference>
<feature type="transmembrane region" description="Helical" evidence="1">
    <location>
        <begin position="107"/>
        <end position="131"/>
    </location>
</feature>
<dbReference type="PANTHER" id="PTHR34978:SF3">
    <property type="entry name" value="SLR0241 PROTEIN"/>
    <property type="match status" value="1"/>
</dbReference>
<dbReference type="AlphaFoldDB" id="A0A518DZ14"/>
<dbReference type="Gene3D" id="3.30.2010.10">
    <property type="entry name" value="Metalloproteases ('zincins'), catalytic domain"/>
    <property type="match status" value="1"/>
</dbReference>
<organism evidence="3 4">
    <name type="scientific">Lignipirellula cremea</name>
    <dbReference type="NCBI Taxonomy" id="2528010"/>
    <lineage>
        <taxon>Bacteria</taxon>
        <taxon>Pseudomonadati</taxon>
        <taxon>Planctomycetota</taxon>
        <taxon>Planctomycetia</taxon>
        <taxon>Pirellulales</taxon>
        <taxon>Pirellulaceae</taxon>
        <taxon>Lignipirellula</taxon>
    </lineage>
</organism>
<feature type="domain" description="Peptidase M56" evidence="2">
    <location>
        <begin position="15"/>
        <end position="307"/>
    </location>
</feature>
<feature type="transmembrane region" description="Helical" evidence="1">
    <location>
        <begin position="318"/>
        <end position="339"/>
    </location>
</feature>
<dbReference type="KEGG" id="lcre:Pla8534_48670"/>
<dbReference type="EMBL" id="CP036433">
    <property type="protein sequence ID" value="QDU97041.1"/>
    <property type="molecule type" value="Genomic_DNA"/>
</dbReference>
<feature type="transmembrane region" description="Helical" evidence="1">
    <location>
        <begin position="46"/>
        <end position="64"/>
    </location>
</feature>
<dbReference type="OrthoDB" id="291597at2"/>
<keyword evidence="1" id="KW-0472">Membrane</keyword>
<keyword evidence="4" id="KW-1185">Reference proteome</keyword>
<proteinExistence type="predicted"/>